<dbReference type="SMART" id="SM00748">
    <property type="entry name" value="HEPN"/>
    <property type="match status" value="1"/>
</dbReference>
<evidence type="ECO:0000259" key="1">
    <source>
        <dbReference type="PROSITE" id="PS50910"/>
    </source>
</evidence>
<dbReference type="Proteomes" id="UP001591681">
    <property type="component" value="Unassembled WGS sequence"/>
</dbReference>
<organism evidence="2 3">
    <name type="scientific">Coilia grayii</name>
    <name type="common">Gray's grenadier anchovy</name>
    <dbReference type="NCBI Taxonomy" id="363190"/>
    <lineage>
        <taxon>Eukaryota</taxon>
        <taxon>Metazoa</taxon>
        <taxon>Chordata</taxon>
        <taxon>Craniata</taxon>
        <taxon>Vertebrata</taxon>
        <taxon>Euteleostomi</taxon>
        <taxon>Actinopterygii</taxon>
        <taxon>Neopterygii</taxon>
        <taxon>Teleostei</taxon>
        <taxon>Clupei</taxon>
        <taxon>Clupeiformes</taxon>
        <taxon>Clupeoidei</taxon>
        <taxon>Engraulidae</taxon>
        <taxon>Coilinae</taxon>
        <taxon>Coilia</taxon>
    </lineage>
</organism>
<sequence length="4018" mass="458275">MHIDSCGSAVVRLRVSLLSTACSDSDHTDNCSEGTTVFKTISATSLSEGQKNTKWLVTSYCLTEGEVAKIDSLAEKLCYRPQVDLAFPCDPENLFSDGRLSCFLPLPNNESNKTGLPVHINACFGLTDNRRHIKWQDVDQKNDEAAQWNEILMTDVLPHTYLKIILDAIQCCRNSILSATSVYNLWPNIVQMQHKEKWHEIAKDVLERLLNDQAVFSLAKDEKIWVTPSDAVFLAGDIENPTLTSALARVLIAKGENLIDIPQHVMNDIRCVVSEPDTLQWVTPHFVRDVLLRSGLGEVSPHDKLSLLEYVLSDGKYEELEGLQLLPLTSGIFKTFSDRDDCTALIDNKEFPRELLPFCKARFVSQELSPNSLCHLRNLATKGLFKIINLDTQNVADFTKQHLPHNWKNGQGYVIWDLDNPQHPQRGWLVELWKYLNCHWEDLGHFIGMPIIPVEPLGIDSKSVLLAKLERNPTMVFQQSKHSSLPEQIQNVIKNVGGTVIKRDECLKHDDIETFLFPPSQKSLLKIFLNLNSDQVISGIHSTSCTEKEELKSFLSSLDFLSNEEQSIVSQMPLFQLMSGEYVCAKGNHAVVLNSSPAIPSDLPIPNSVVQCATEADRRLLTMLKVDLLDSALLALHLVRCIETGSFSAENEKKTMLWILQHGATLFSQNVMLHKKCKELKFIETKGQCQKTKASDVFHPNNDTFKTIFETKFFPSSDYTMTPQMLQSLKQLGLKSKEKDISPNNVLHVIESIERVHTGEESWEKADTLLRVLNDNDIISNFSPSQLEQLQKIQWFPCENPYIKTKDLNERDRKRAFYKPCDIRHTSYHTVVGHVMPLTSKLNEKACRQLGLLNPPPAVKVMENLSALNSMSQTMHDLDKDVQFKTTLHESYKFMQDHIGLFRELIKNNNSVPWLWIDNHFVSPNDVVLAYPPDLDLTSYIEKVPEEYLPFKVLWTESGVKSTLSADEIEKILYDVKERIDQRNPPFGNPSELRVSINILNWMRKMKKTAKDDTPVPVKAENQMFTLQPASTTVFCDINKEGLTDLKEDHEDFHVIHEEVLPVTAEWLEIPLLSTRILKPEFIGIEQCGQTEPITQRIKNILREYDEDSDIFKELLQNAEDAGAKTCRFMVDFRNHTEPSDSLIDSGMSLCSGPCLWTFNDELFSDEDWKNITKVGSASKETKVEKIGKFGIGFNAVYHVTDVPSILSGKNLLIFDPNVTHLKKYIKNTGNPGIKLNLFHERIFRRFPGQFRSFEGIFDCDFSEKSTQKFYNGTLMKLPFRTPEESKISEISTKVYDTDRIIDFEKHLTEKAQTHLLFLRNVENLSLQTLPENSTTPPTKDQTKTLVQITRKVVDTVKITDGIPKDIQRRCITSLMQRYPKCADIIDSSKASITEIIESNIHGSDFKYWLLYSCFGTHSSLRMAHEENELNTVSLPIGGIAVPLVKKSQPAKWAASKSSLIGQAFSFLPLSIKTGLPVNINASFAVMSNRKCLWETGLKAEWNRALLKDAVTNAYISTLLILKKLSEDGILSDYQYYSFWPNKEEVGTAFQPLVDAIYSAIAEGFCNRDLELFSDGKNWCSLNNVKFLDPSITQHKEVGELAEKMFKSHQNPGTCAVSLPLWVREGLIKSGFEDIVKSRTLSWADFFQEVVLRNLHSLECHDRNSIILSAIDLNDDEVDELLKGHRCIPSQSGELQYIKRTVNPSGKVACLYDYEEGRFLDGTRDDFCSPKRIQRLIALGMLNDHLALEDLTERVGTITKVWEKDKTKAMKRLQCLFDLMEELSVDKKSHHWCSLQNTTFIPALLPVNMQSGSSVTATLKKPCQVYHSSCHNLVNMTEFTVDHGHLKIHIDNPVLEKLGVRKTPPLYVVLKQLDEASKCDVQDQSLLEGIAHDSYAYLNKWLNDEGDPTHIAEFAKSVPFIFVENRLVHVSSVAKGQEFEAKPYLFVLPNKFSKFNTLWECVGVQQQFTSQQFATVLHEIESKYGPNPLSDSDLNICLDILRKGLLKTKDAVSQNYLVPDEKSVLRPSSDLHYNDSPWMPVSAVTLCHKLISREVACHLGVKTTKHHTQQVHVVDGYSPFAKEFGQHEKLTVRIKNIIDAYPSKKDIIKELLQNADDAEATEIHFIWDKRKHGTEKTFGKKWNSLQGAALCVYNNKVFTDTDLKGIQRLGEGGKHGQCGKTGKYGLGFNSVYHLTDCPAIVTGDKWLCISDPHVKYAELATKQSPGCMFKLEEDFKNTFTDVYETFLPSDFKLKSGTMFRFPLRTEEMAEKSEICKADVTDSQMMELLKVLAEDSDGLILFLKHIKRIQFHTINPNSKKLQREYTIEKELSEKSATMRTHFQGQVQNSVVPCQVIYNVTVSSSDQKVQKQSQWVVAEQFGSHQPNASKINWESDVSQTPQAAVAACVRAKPTELEFTGKLFCSLPLPGNTGLPVHINGNFEVDSSRRDLWKADEVSLKTEWNESLKLDIVSHLYADLLKHIQMTIKTGKHHSVSSLGSQLHSAFLKFFPLITRDVKKEWHTMINHVYRSISERDLSVIPILRTSKEKPAHLTTNTFLKTYTDSKYPMATKYTVSWSNVCKHSPVDSPHFTKEIADDMFSVLEDIGIGVVPWSWKMENVSAGFKTAGVEVMELCPHSVRKYLKEKPLNDAQKTSAGLPLPIDQTLIKNKSKFSLLLDFCMKDIEENDMNSVDGLPLLLTQDQMLRVFDRESPKHFSRFWKIFQGHEAVFVDSILMSYCGKLQQGGYIAKLTIPGAAKLLKPLLDDLTENSDIKPPAWLRQLWELFSAEIQREASEDEQKSRSFKDIKEAFMDYPIVPIIIPSQQKKHGLQTMRNLSSVVWDTKDDRSSVLLKLGLMTLNDSFFAGLRELRVTHLEHEALKANDSTAVLDQLLKIPHSSFKCLSSSELDELLQFLQSGVSVAKNTQAYQSKLRSLPLFETVQGERRSIRGYSNVFILKTDLIDKFPDLFNIDTDENVFLKNSIVNNHLSHNMKIEILTDLDFYVKFLLQSLYKLTEYQILDCIRLLLILKEWQAYHKFKDEIIGKLKDIRFIADIHGTLQVASYFFDDGQPLYRIMLPPEKFVPLKFWELFDSKTTVRQLLNDLGLNHTVSAADIIQFANTIQADAKGKICLEELKEKSSAVFREALKFNDRNKTSNLLNNIANIKFISPVQIQKELCDYHQPFAGERDVVSIKGSLLDVNTDQCLIWTSMPILPTFSQSYITDLIKAGAVDQPTSEFVAKNLSNICQSRCQGKSLMDIRKRVCVKSYAYLQATDFSASQLQDLPVVLVENDTVLVKPSQAVLSLDNHEDFRPYLFKINPKHALFAEFFRRIGLEERPTILQYSTVLRAIYMDSKGKETLNPNQQVTLKRAVQDLFQLIKDQPQNAQLLERLYLPSSDGKLYKSNDLYFNDTIFQTARLKHSLKDKLNLLMNLGHCHLNFDIYEHQKLLQMLPKNIRPTMLSSVTSEKLVISSKKLCEYGKNCEFSGWFERHLSSSPFSHGLTCLIREQSKGAISHADAVEQCKNTFGKLQITCCESLETELFLGQEPLANTTSDTQVHVIKETQGCSFYLKHSNDMAVKVMHEVAMTLSKEINILLQNLLSSHFLQVLVQLLLCDTMEEVEKTLEKCAIRNSDSREEGHHHPDPGSPIPEEWYDALDMNFMNNYEMGEYVGFKKTSEDEHYYYALVIERLDTADKKGSVRYKIQIGINEFIEVSSLDLYQFKREKTSAPGENACRDIELLDGAVPSSKKDFPSTFEEIKKEIDQCLKEIWTLSKDEQHKAIRRLFLLWHPDKNPEKEELANEAFKYLQNKIKEFQQNGHDQSSSNNFRGQNWTGPFNWSWDFEGFYSRWNSEASRHRQGRKRFYRSNHRSQYNFWSFHQEMPRPDKEEAKRWYLQAQCDLNAARHDTGGGSTEWCLFKIHQAVEKALIAAEYRRWGKHSPNCSISSLAQKVSGYSPQLQALPGLVSRLKGLGVDAKTTQYPNYHPPPKIPNNTFQPEHEKESLNIALELLQTVDTYITC</sequence>
<dbReference type="NCBIfam" id="NF047352">
    <property type="entry name" value="P_loop_sacsin"/>
    <property type="match status" value="2"/>
</dbReference>
<dbReference type="InterPro" id="IPR007842">
    <property type="entry name" value="HEPN_dom"/>
</dbReference>
<dbReference type="Gene3D" id="1.20.120.330">
    <property type="entry name" value="Nucleotidyltransferases domain 2"/>
    <property type="match status" value="1"/>
</dbReference>
<dbReference type="PANTHER" id="PTHR46919">
    <property type="entry name" value="ZINC FINGER, C3HC4 TYPE (RING FINGER) FAMILY PROTEIN"/>
    <property type="match status" value="1"/>
</dbReference>
<reference evidence="2 3" key="1">
    <citation type="submission" date="2024-09" db="EMBL/GenBank/DDBJ databases">
        <title>A chromosome-level genome assembly of Gray's grenadier anchovy, Coilia grayii.</title>
        <authorList>
            <person name="Fu Z."/>
        </authorList>
    </citation>
    <scope>NUCLEOTIDE SEQUENCE [LARGE SCALE GENOMIC DNA]</scope>
    <source>
        <strain evidence="2">G4</strain>
        <tissue evidence="2">Muscle</tissue>
    </source>
</reference>
<dbReference type="InterPro" id="IPR036869">
    <property type="entry name" value="J_dom_sf"/>
</dbReference>
<dbReference type="PROSITE" id="PS50910">
    <property type="entry name" value="HEPN"/>
    <property type="match status" value="1"/>
</dbReference>
<proteinExistence type="predicted"/>
<evidence type="ECO:0000313" key="2">
    <source>
        <dbReference type="EMBL" id="KAL2081510.1"/>
    </source>
</evidence>
<dbReference type="InterPro" id="IPR036890">
    <property type="entry name" value="HATPase_C_sf"/>
</dbReference>
<dbReference type="Gene3D" id="1.10.287.110">
    <property type="entry name" value="DnaJ domain"/>
    <property type="match status" value="1"/>
</dbReference>
<dbReference type="SUPFAM" id="SSF55874">
    <property type="entry name" value="ATPase domain of HSP90 chaperone/DNA topoisomerase II/histidine kinase"/>
    <property type="match status" value="2"/>
</dbReference>
<dbReference type="SUPFAM" id="SSF81593">
    <property type="entry name" value="Nucleotidyltransferase substrate binding subunit/domain"/>
    <property type="match status" value="1"/>
</dbReference>
<name>A0ABD1J5C5_9TELE</name>
<dbReference type="CDD" id="cd06257">
    <property type="entry name" value="DnaJ"/>
    <property type="match status" value="1"/>
</dbReference>
<dbReference type="EMBL" id="JBHFQA010000020">
    <property type="protein sequence ID" value="KAL2081510.1"/>
    <property type="molecule type" value="Genomic_DNA"/>
</dbReference>
<gene>
    <name evidence="2" type="ORF">ACEWY4_023363</name>
</gene>
<evidence type="ECO:0000313" key="3">
    <source>
        <dbReference type="Proteomes" id="UP001591681"/>
    </source>
</evidence>
<dbReference type="SUPFAM" id="SSF46565">
    <property type="entry name" value="Chaperone J-domain"/>
    <property type="match status" value="1"/>
</dbReference>
<keyword evidence="3" id="KW-1185">Reference proteome</keyword>
<comment type="caution">
    <text evidence="2">The sequence shown here is derived from an EMBL/GenBank/DDBJ whole genome shotgun (WGS) entry which is preliminary data.</text>
</comment>
<dbReference type="PANTHER" id="PTHR46919:SF2">
    <property type="entry name" value="SACSIN"/>
    <property type="match status" value="1"/>
</dbReference>
<dbReference type="Pfam" id="PF05168">
    <property type="entry name" value="HEPN"/>
    <property type="match status" value="1"/>
</dbReference>
<dbReference type="InterPro" id="IPR058210">
    <property type="entry name" value="SACS/Nov_dom"/>
</dbReference>
<dbReference type="InterPro" id="IPR001623">
    <property type="entry name" value="DnaJ_domain"/>
</dbReference>
<accession>A0ABD1J5C5</accession>
<protein>
    <recommendedName>
        <fullName evidence="1">HEPN domain-containing protein</fullName>
    </recommendedName>
</protein>
<dbReference type="Pfam" id="PF25794">
    <property type="entry name" value="SACS"/>
    <property type="match status" value="2"/>
</dbReference>
<feature type="domain" description="HEPN" evidence="1">
    <location>
        <begin position="3892"/>
        <end position="4008"/>
    </location>
</feature>